<accession>A0A3N4R7N0</accession>
<gene>
    <name evidence="1" type="ORF">EDD38_7381</name>
    <name evidence="2" type="ORF">EDD38_7514</name>
</gene>
<sequence>MPATLLTTTTFATVFITLFTGHHVGDYWVQRHHHAMTKGNPGRAGRWACTQHVISLTITKALLLLLAGLALDLRLSAAGLITGFAADAASHWWADRRTTLAHLARLTGKSDFLKVGTPDHPNHPVDAEGTYAPTTGTGLHNLDQSFHIFWLFISSLIIAAL</sequence>
<organism evidence="2 3">
    <name type="scientific">Kitasatospora cineracea</name>
    <dbReference type="NCBI Taxonomy" id="88074"/>
    <lineage>
        <taxon>Bacteria</taxon>
        <taxon>Bacillati</taxon>
        <taxon>Actinomycetota</taxon>
        <taxon>Actinomycetes</taxon>
        <taxon>Kitasatosporales</taxon>
        <taxon>Streptomycetaceae</taxon>
        <taxon>Kitasatospora</taxon>
    </lineage>
</organism>
<dbReference type="EMBL" id="RKQG01000004">
    <property type="protein sequence ID" value="RPE27369.1"/>
    <property type="molecule type" value="Genomic_DNA"/>
</dbReference>
<evidence type="ECO:0000313" key="2">
    <source>
        <dbReference type="EMBL" id="RPE27369.1"/>
    </source>
</evidence>
<keyword evidence="3" id="KW-1185">Reference proteome</keyword>
<comment type="caution">
    <text evidence="2">The sequence shown here is derived from an EMBL/GenBank/DDBJ whole genome shotgun (WGS) entry which is preliminary data.</text>
</comment>
<reference evidence="2 3" key="1">
    <citation type="submission" date="2018-11" db="EMBL/GenBank/DDBJ databases">
        <title>Sequencing the genomes of 1000 actinobacteria strains.</title>
        <authorList>
            <person name="Klenk H.-P."/>
        </authorList>
    </citation>
    <scope>NUCLEOTIDE SEQUENCE [LARGE SCALE GENOMIC DNA]</scope>
    <source>
        <strain evidence="2 3">DSM 44781</strain>
    </source>
</reference>
<evidence type="ECO:0000313" key="3">
    <source>
        <dbReference type="Proteomes" id="UP000266906"/>
    </source>
</evidence>
<dbReference type="AlphaFoldDB" id="A0A3N4R7N0"/>
<dbReference type="Proteomes" id="UP000266906">
    <property type="component" value="Unassembled WGS sequence"/>
</dbReference>
<protein>
    <submittedName>
        <fullName evidence="2">Uncharacterized protein DUF3307</fullName>
    </submittedName>
</protein>
<dbReference type="EMBL" id="RKQG01000004">
    <property type="protein sequence ID" value="RPE27237.1"/>
    <property type="molecule type" value="Genomic_DNA"/>
</dbReference>
<evidence type="ECO:0000313" key="1">
    <source>
        <dbReference type="EMBL" id="RPE27237.1"/>
    </source>
</evidence>
<name>A0A3N4R7N0_9ACTN</name>
<dbReference type="RefSeq" id="WP_244260331.1">
    <property type="nucleotide sequence ID" value="NZ_RKQG01000004.1"/>
</dbReference>
<proteinExistence type="predicted"/>